<keyword evidence="1" id="KW-1133">Transmembrane helix</keyword>
<evidence type="ECO:0000313" key="2">
    <source>
        <dbReference type="EMBL" id="KKW05431.1"/>
    </source>
</evidence>
<dbReference type="AlphaFoldDB" id="A0A0G1VG38"/>
<evidence type="ECO:0000256" key="1">
    <source>
        <dbReference type="SAM" id="Phobius"/>
    </source>
</evidence>
<organism evidence="2 3">
    <name type="scientific">candidate division CPR1 bacterium GW2011_GWC1_49_13</name>
    <dbReference type="NCBI Taxonomy" id="1618342"/>
    <lineage>
        <taxon>Bacteria</taxon>
        <taxon>candidate division CPR1</taxon>
    </lineage>
</organism>
<feature type="transmembrane region" description="Helical" evidence="1">
    <location>
        <begin position="358"/>
        <end position="380"/>
    </location>
</feature>
<gene>
    <name evidence="2" type="ORF">UY40_C0020G0008</name>
</gene>
<name>A0A0G1VG38_9BACT</name>
<keyword evidence="1" id="KW-0812">Transmembrane</keyword>
<feature type="transmembrane region" description="Helical" evidence="1">
    <location>
        <begin position="78"/>
        <end position="100"/>
    </location>
</feature>
<protein>
    <submittedName>
        <fullName evidence="2">Uncharacterized protein</fullName>
    </submittedName>
</protein>
<dbReference type="STRING" id="1618342.UY40_C0020G0008"/>
<proteinExistence type="predicted"/>
<evidence type="ECO:0000313" key="3">
    <source>
        <dbReference type="Proteomes" id="UP000034119"/>
    </source>
</evidence>
<keyword evidence="1" id="KW-0472">Membrane</keyword>
<dbReference type="Proteomes" id="UP000034119">
    <property type="component" value="Unassembled WGS sequence"/>
</dbReference>
<accession>A0A0G1VG38</accession>
<reference evidence="2 3" key="1">
    <citation type="journal article" date="2015" name="Nature">
        <title>rRNA introns, odd ribosomes, and small enigmatic genomes across a large radiation of phyla.</title>
        <authorList>
            <person name="Brown C.T."/>
            <person name="Hug L.A."/>
            <person name="Thomas B.C."/>
            <person name="Sharon I."/>
            <person name="Castelle C.J."/>
            <person name="Singh A."/>
            <person name="Wilkins M.J."/>
            <person name="Williams K.H."/>
            <person name="Banfield J.F."/>
        </authorList>
    </citation>
    <scope>NUCLEOTIDE SEQUENCE [LARGE SCALE GENOMIC DNA]</scope>
</reference>
<comment type="caution">
    <text evidence="2">The sequence shown here is derived from an EMBL/GenBank/DDBJ whole genome shotgun (WGS) entry which is preliminary data.</text>
</comment>
<dbReference type="EMBL" id="LCPW01000020">
    <property type="protein sequence ID" value="KKW05431.1"/>
    <property type="molecule type" value="Genomic_DNA"/>
</dbReference>
<sequence length="471" mass="49186">MAGEATIDLAALALRIESDAGTLRAAMAGLDAVERKGRAAGQSAVVASGGYAKLERALMQAAFATAGVSGPLGGLSRAFLQFATGGIATLAITGGIALVVSQIQRFRREAEAAKKATVEWLDSLPKAGPTLDDLRATLTQVQARISAINEQTRAREVLPGLALIPQRDPQQTLQLGKERVRLLNAERAIQDQINGILKEQATLRARTNKELRDEELALLQAETAWARYIDSWEQWDREARRQAEANRIEQAIRRTTAGALGDAGFQAFIEQQIAQAGRNLAKAQQLVNVMEAMNQAVANAVVEMGVGVAQAFADLLSGAAATFGGLGNQLAATAGRVLQTLGQTLIGLGIAKTIADKFLLVPGPAMIAAGVGIMAMGALLSRAAGAGAQQVFGGGGTAGAGATPGFVSLNQGPPDQQQYLASPLRGGGFQISPRESVVNHFTVIGPDDPAAQRQITALLERASLRGLRVAQ</sequence>